<evidence type="ECO:0000256" key="5">
    <source>
        <dbReference type="ARBA" id="ARBA00023180"/>
    </source>
</evidence>
<evidence type="ECO:0000256" key="6">
    <source>
        <dbReference type="SAM" id="SignalP"/>
    </source>
</evidence>
<dbReference type="OrthoDB" id="595818at2759"/>
<evidence type="ECO:0000256" key="1">
    <source>
        <dbReference type="ARBA" id="ARBA00007447"/>
    </source>
</evidence>
<dbReference type="PROSITE" id="PS51767">
    <property type="entry name" value="PEPTIDASE_A1"/>
    <property type="match status" value="1"/>
</dbReference>
<evidence type="ECO:0000256" key="3">
    <source>
        <dbReference type="ARBA" id="ARBA00022750"/>
    </source>
</evidence>
<dbReference type="Pfam" id="PF14541">
    <property type="entry name" value="TAXi_C"/>
    <property type="match status" value="1"/>
</dbReference>
<feature type="signal peptide" evidence="6">
    <location>
        <begin position="1"/>
        <end position="18"/>
    </location>
</feature>
<dbReference type="EMBL" id="PQIB02000004">
    <property type="protein sequence ID" value="RLN23729.1"/>
    <property type="molecule type" value="Genomic_DNA"/>
</dbReference>
<dbReference type="Gene3D" id="2.40.70.10">
    <property type="entry name" value="Acid Proteases"/>
    <property type="match status" value="2"/>
</dbReference>
<accession>A0A3L6SM64</accession>
<keyword evidence="4" id="KW-0378">Hydrolase</keyword>
<dbReference type="STRING" id="4540.A0A3L6SM64"/>
<sequence>MSIGALMLSTLLFVAVDSAVHEKVASPPFGEPSFKGGFSLPIIHRNAPTSPLWDPTVTAFDLFKEEIQLVASSPVAADALASEKMVVPTHFRRGLYLVPLRIGGSLDRISSRYLMFDTGSDLSWTQCYPCHDCGHGHFAPYIPFKSSTFRSVSCDDPLCEHAPDASCDESGSGKCRFFREYVDGSMASGYLASDIFHFSLEGNTDYHFEPEVVFGCSTAEKSVFVREYNTGILSLGTSSLSFVAQVRLDRFSYCVPAPARRDDDDQALSYLRFGSQARISGKRIPFWNDRDKYYVHLKRVTYQHGNRLSQQQPVPIFPRDEAAAGSNVKLLVDSGTLGMWLPESIFYPLQKKIDTDIYLIRVHFVVNPNNGCCYIGTMKDVEEVSVTLGFVGGAEMELFGDSLFFEYNNSEWICLGFTPSNTTVLGIYAQRNTSMGFDLSEKEISIDQAGCRS</sequence>
<name>A0A3L6SM64_PANMI</name>
<feature type="domain" description="Peptidase A1" evidence="7">
    <location>
        <begin position="96"/>
        <end position="447"/>
    </location>
</feature>
<dbReference type="SUPFAM" id="SSF50630">
    <property type="entry name" value="Acid proteases"/>
    <property type="match status" value="1"/>
</dbReference>
<dbReference type="PANTHER" id="PTHR47967">
    <property type="entry name" value="OS07G0603500 PROTEIN-RELATED"/>
    <property type="match status" value="1"/>
</dbReference>
<protein>
    <recommendedName>
        <fullName evidence="7">Peptidase A1 domain-containing protein</fullName>
    </recommendedName>
</protein>
<evidence type="ECO:0000259" key="7">
    <source>
        <dbReference type="PROSITE" id="PS51767"/>
    </source>
</evidence>
<dbReference type="GO" id="GO:0006508">
    <property type="term" value="P:proteolysis"/>
    <property type="evidence" value="ECO:0007669"/>
    <property type="project" value="UniProtKB-KW"/>
</dbReference>
<dbReference type="InterPro" id="IPR021109">
    <property type="entry name" value="Peptidase_aspartic_dom_sf"/>
</dbReference>
<keyword evidence="3" id="KW-0064">Aspartyl protease</keyword>
<keyword evidence="9" id="KW-1185">Reference proteome</keyword>
<proteinExistence type="inferred from homology"/>
<keyword evidence="6" id="KW-0732">Signal</keyword>
<keyword evidence="5" id="KW-0325">Glycoprotein</keyword>
<dbReference type="Pfam" id="PF14543">
    <property type="entry name" value="TAXi_N"/>
    <property type="match status" value="1"/>
</dbReference>
<dbReference type="CDD" id="cd05476">
    <property type="entry name" value="pepsin_A_like_plant"/>
    <property type="match status" value="1"/>
</dbReference>
<dbReference type="InterPro" id="IPR034161">
    <property type="entry name" value="Pepsin-like_plant"/>
</dbReference>
<reference evidence="9" key="1">
    <citation type="journal article" date="2019" name="Nat. Commun.">
        <title>The genome of broomcorn millet.</title>
        <authorList>
            <person name="Zou C."/>
            <person name="Miki D."/>
            <person name="Li D."/>
            <person name="Tang Q."/>
            <person name="Xiao L."/>
            <person name="Rajput S."/>
            <person name="Deng P."/>
            <person name="Jia W."/>
            <person name="Huang R."/>
            <person name="Zhang M."/>
            <person name="Sun Y."/>
            <person name="Hu J."/>
            <person name="Fu X."/>
            <person name="Schnable P.S."/>
            <person name="Li F."/>
            <person name="Zhang H."/>
            <person name="Feng B."/>
            <person name="Zhu X."/>
            <person name="Liu R."/>
            <person name="Schnable J.C."/>
            <person name="Zhu J.-K."/>
            <person name="Zhang H."/>
        </authorList>
    </citation>
    <scope>NUCLEOTIDE SEQUENCE [LARGE SCALE GENOMIC DNA]</scope>
</reference>
<keyword evidence="2" id="KW-0645">Protease</keyword>
<evidence type="ECO:0000256" key="4">
    <source>
        <dbReference type="ARBA" id="ARBA00022801"/>
    </source>
</evidence>
<dbReference type="InterPro" id="IPR051708">
    <property type="entry name" value="Plant_Aspart_Prot_A1"/>
</dbReference>
<evidence type="ECO:0000313" key="9">
    <source>
        <dbReference type="Proteomes" id="UP000275267"/>
    </source>
</evidence>
<evidence type="ECO:0000313" key="8">
    <source>
        <dbReference type="EMBL" id="RLN23729.1"/>
    </source>
</evidence>
<organism evidence="8 9">
    <name type="scientific">Panicum miliaceum</name>
    <name type="common">Proso millet</name>
    <name type="synonym">Broomcorn millet</name>
    <dbReference type="NCBI Taxonomy" id="4540"/>
    <lineage>
        <taxon>Eukaryota</taxon>
        <taxon>Viridiplantae</taxon>
        <taxon>Streptophyta</taxon>
        <taxon>Embryophyta</taxon>
        <taxon>Tracheophyta</taxon>
        <taxon>Spermatophyta</taxon>
        <taxon>Magnoliopsida</taxon>
        <taxon>Liliopsida</taxon>
        <taxon>Poales</taxon>
        <taxon>Poaceae</taxon>
        <taxon>PACMAD clade</taxon>
        <taxon>Panicoideae</taxon>
        <taxon>Panicodae</taxon>
        <taxon>Paniceae</taxon>
        <taxon>Panicinae</taxon>
        <taxon>Panicum</taxon>
        <taxon>Panicum sect. Panicum</taxon>
    </lineage>
</organism>
<gene>
    <name evidence="8" type="ORF">C2845_PM07G26110</name>
</gene>
<dbReference type="InterPro" id="IPR032861">
    <property type="entry name" value="TAXi_N"/>
</dbReference>
<dbReference type="GO" id="GO:0005576">
    <property type="term" value="C:extracellular region"/>
    <property type="evidence" value="ECO:0007669"/>
    <property type="project" value="TreeGrafter"/>
</dbReference>
<dbReference type="InterPro" id="IPR032799">
    <property type="entry name" value="TAXi_C"/>
</dbReference>
<dbReference type="InterPro" id="IPR033121">
    <property type="entry name" value="PEPTIDASE_A1"/>
</dbReference>
<feature type="chain" id="PRO_5017955136" description="Peptidase A1 domain-containing protein" evidence="6">
    <location>
        <begin position="19"/>
        <end position="453"/>
    </location>
</feature>
<comment type="caution">
    <text evidence="8">The sequence shown here is derived from an EMBL/GenBank/DDBJ whole genome shotgun (WGS) entry which is preliminary data.</text>
</comment>
<dbReference type="GO" id="GO:0004190">
    <property type="term" value="F:aspartic-type endopeptidase activity"/>
    <property type="evidence" value="ECO:0007669"/>
    <property type="project" value="UniProtKB-KW"/>
</dbReference>
<dbReference type="Proteomes" id="UP000275267">
    <property type="component" value="Unassembled WGS sequence"/>
</dbReference>
<dbReference type="PANTHER" id="PTHR47967:SF96">
    <property type="entry name" value="OS08G0207800 PROTEIN"/>
    <property type="match status" value="1"/>
</dbReference>
<evidence type="ECO:0000256" key="2">
    <source>
        <dbReference type="ARBA" id="ARBA00022670"/>
    </source>
</evidence>
<dbReference type="AlphaFoldDB" id="A0A3L6SM64"/>
<comment type="similarity">
    <text evidence="1">Belongs to the peptidase A1 family.</text>
</comment>